<dbReference type="Proteomes" id="UP000372890">
    <property type="component" value="Unassembled WGS sequence"/>
</dbReference>
<dbReference type="EMBL" id="CAADIS010000002">
    <property type="protein sequence ID" value="VFS03010.1"/>
    <property type="molecule type" value="Genomic_DNA"/>
</dbReference>
<dbReference type="PANTHER" id="PTHR30347:SF1">
    <property type="entry name" value="MECHANOSENSITIVE CHANNEL MSCK"/>
    <property type="match status" value="1"/>
</dbReference>
<reference evidence="3 4" key="1">
    <citation type="submission" date="2019-03" db="EMBL/GenBank/DDBJ databases">
        <authorList>
            <consortium name="Pathogen Informatics"/>
        </authorList>
    </citation>
    <scope>NUCLEOTIDE SEQUENCE [LARGE SCALE GENOMIC DNA]</scope>
    <source>
        <strain evidence="3 4">NCTC9001</strain>
    </source>
</reference>
<dbReference type="GO" id="GO:0009992">
    <property type="term" value="P:intracellular water homeostasis"/>
    <property type="evidence" value="ECO:0007669"/>
    <property type="project" value="TreeGrafter"/>
</dbReference>
<evidence type="ECO:0000256" key="1">
    <source>
        <dbReference type="SAM" id="MobiDB-lite"/>
    </source>
</evidence>
<evidence type="ECO:0000259" key="2">
    <source>
        <dbReference type="Pfam" id="PF21082"/>
    </source>
</evidence>
<feature type="region of interest" description="Disordered" evidence="1">
    <location>
        <begin position="96"/>
        <end position="117"/>
    </location>
</feature>
<organism evidence="3 4">
    <name type="scientific">Escherichia coli</name>
    <dbReference type="NCBI Taxonomy" id="562"/>
    <lineage>
        <taxon>Bacteria</taxon>
        <taxon>Pseudomonadati</taxon>
        <taxon>Pseudomonadota</taxon>
        <taxon>Gammaproteobacteria</taxon>
        <taxon>Enterobacterales</taxon>
        <taxon>Enterobacteriaceae</taxon>
        <taxon>Escherichia</taxon>
    </lineage>
</organism>
<dbReference type="InterPro" id="IPR049278">
    <property type="entry name" value="MS_channel_C"/>
</dbReference>
<dbReference type="InterPro" id="IPR052702">
    <property type="entry name" value="MscS-like_channel"/>
</dbReference>
<evidence type="ECO:0000313" key="3">
    <source>
        <dbReference type="EMBL" id="VFS03010.1"/>
    </source>
</evidence>
<dbReference type="Gene3D" id="3.30.70.100">
    <property type="match status" value="1"/>
</dbReference>
<evidence type="ECO:0000313" key="4">
    <source>
        <dbReference type="Proteomes" id="UP000372890"/>
    </source>
</evidence>
<protein>
    <submittedName>
        <fullName evidence="3">Potassium efflux protein</fullName>
    </submittedName>
</protein>
<accession>A0A484VUF6</accession>
<feature type="domain" description="Mechanosensitive ion channel MscS C-terminal" evidence="2">
    <location>
        <begin position="3"/>
        <end position="83"/>
    </location>
</feature>
<gene>
    <name evidence="3" type="primary">kefA_1</name>
    <name evidence="3" type="ORF">NCTC9001_00435</name>
</gene>
<dbReference type="Pfam" id="PF21082">
    <property type="entry name" value="MS_channel_3rd"/>
    <property type="match status" value="1"/>
</dbReference>
<dbReference type="FunFam" id="3.30.70.100:FF:000015">
    <property type="entry name" value="Potassium efflux system KefA"/>
    <property type="match status" value="1"/>
</dbReference>
<sequence length="117" mass="13488">MIRLGVAYGSDLEKVRKVLLKAATEHPRVMHEPMPEVFFTAFGASTLDHELRLYVRELRDRSRTVDELNRTIDQLCRENDINIAFNQLEVHLHNEKGDEVTEVKRDYKGDDPTPAVG</sequence>
<feature type="compositionally biased region" description="Basic and acidic residues" evidence="1">
    <location>
        <begin position="96"/>
        <end position="111"/>
    </location>
</feature>
<dbReference type="SUPFAM" id="SSF82689">
    <property type="entry name" value="Mechanosensitive channel protein MscS (YggB), C-terminal domain"/>
    <property type="match status" value="1"/>
</dbReference>
<dbReference type="GO" id="GO:0016020">
    <property type="term" value="C:membrane"/>
    <property type="evidence" value="ECO:0007669"/>
    <property type="project" value="InterPro"/>
</dbReference>
<dbReference type="PANTHER" id="PTHR30347">
    <property type="entry name" value="POTASSIUM CHANNEL RELATED"/>
    <property type="match status" value="1"/>
</dbReference>
<dbReference type="InterPro" id="IPR011066">
    <property type="entry name" value="MscS_channel_C_sf"/>
</dbReference>
<dbReference type="AlphaFoldDB" id="A0A484VUF6"/>
<proteinExistence type="predicted"/>
<name>A0A484VUF6_ECOLX</name>